<dbReference type="Pfam" id="PF02470">
    <property type="entry name" value="MlaD"/>
    <property type="match status" value="1"/>
</dbReference>
<feature type="compositionally biased region" description="Basic and acidic residues" evidence="1">
    <location>
        <begin position="386"/>
        <end position="411"/>
    </location>
</feature>
<sequence length="467" mass="50304">MSHGRYRLRLLVFLVIASLGTTIVGVQYVGLDRYLWNRPIQVRATTAHAGGIFPNAEVTYRGVAVGRVDAVELTDDGVSIVMALEPDSEVPRDVRAVVENRSAIGEQYVDLQPNQVGEPFLADGDVIERGETDIPPRLDGVLLSVQELVESVDRRALRTVVAEVGKGLGGLGPELRTIVEETDNIVEDLTIALPDTREVLSNGRTVLGTQRDTSRALEAWARDLELVTDEVAAADDSVRSLIRETSATLPDVIDLVKDNDQQLPLLMQDLLTVGDIVEARLDGVRVFLVAFPRLVQNTFNVVQGDGFVHFDVALDYSSGVCTSEGYSGTVKSVQAEPVEQLGNPDKRANLNAYCAEPPGSSTTVRGSQNVPKLPGDTYDPATQKVDNPRLGKLGPDDVPTRSYEDGGRSEKSTYASLPGSVVLNQRTGVVSGPDGPLLVLGRMDAPESQAVSWQDLLVGSLSRRGSS</sequence>
<evidence type="ECO:0000256" key="1">
    <source>
        <dbReference type="SAM" id="MobiDB-lite"/>
    </source>
</evidence>
<dbReference type="Proteomes" id="UP000537326">
    <property type="component" value="Unassembled WGS sequence"/>
</dbReference>
<evidence type="ECO:0000259" key="2">
    <source>
        <dbReference type="Pfam" id="PF02470"/>
    </source>
</evidence>
<evidence type="ECO:0000313" key="4">
    <source>
        <dbReference type="EMBL" id="NYI11460.1"/>
    </source>
</evidence>
<proteinExistence type="predicted"/>
<keyword evidence="5" id="KW-1185">Reference proteome</keyword>
<dbReference type="InterPro" id="IPR005693">
    <property type="entry name" value="Mce"/>
</dbReference>
<feature type="domain" description="Mammalian cell entry C-terminal" evidence="3">
    <location>
        <begin position="121"/>
        <end position="298"/>
    </location>
</feature>
<dbReference type="GO" id="GO:0005576">
    <property type="term" value="C:extracellular region"/>
    <property type="evidence" value="ECO:0007669"/>
    <property type="project" value="TreeGrafter"/>
</dbReference>
<dbReference type="InterPro" id="IPR003399">
    <property type="entry name" value="Mce/MlaD"/>
</dbReference>
<dbReference type="InterPro" id="IPR052336">
    <property type="entry name" value="MlaD_Phospholipid_Transporter"/>
</dbReference>
<evidence type="ECO:0000313" key="5">
    <source>
        <dbReference type="Proteomes" id="UP000537326"/>
    </source>
</evidence>
<dbReference type="RefSeq" id="WP_179532149.1">
    <property type="nucleotide sequence ID" value="NZ_BAAAPP010000008.1"/>
</dbReference>
<dbReference type="NCBIfam" id="TIGR00996">
    <property type="entry name" value="Mtu_fam_mce"/>
    <property type="match status" value="1"/>
</dbReference>
<reference evidence="4 5" key="1">
    <citation type="submission" date="2020-07" db="EMBL/GenBank/DDBJ databases">
        <title>Sequencing the genomes of 1000 actinobacteria strains.</title>
        <authorList>
            <person name="Klenk H.-P."/>
        </authorList>
    </citation>
    <scope>NUCLEOTIDE SEQUENCE [LARGE SCALE GENOMIC DNA]</scope>
    <source>
        <strain evidence="4 5">DSM 18248</strain>
    </source>
</reference>
<dbReference type="EMBL" id="JACBZI010000001">
    <property type="protein sequence ID" value="NYI11460.1"/>
    <property type="molecule type" value="Genomic_DNA"/>
</dbReference>
<evidence type="ECO:0000259" key="3">
    <source>
        <dbReference type="Pfam" id="PF11887"/>
    </source>
</evidence>
<name>A0A7Y9YFX1_9ACTN</name>
<dbReference type="PANTHER" id="PTHR33371:SF16">
    <property type="entry name" value="MCE-FAMILY PROTEIN MCE3F"/>
    <property type="match status" value="1"/>
</dbReference>
<accession>A0A7Y9YFX1</accession>
<dbReference type="AlphaFoldDB" id="A0A7Y9YFX1"/>
<feature type="region of interest" description="Disordered" evidence="1">
    <location>
        <begin position="356"/>
        <end position="417"/>
    </location>
</feature>
<comment type="caution">
    <text evidence="4">The sequence shown here is derived from an EMBL/GenBank/DDBJ whole genome shotgun (WGS) entry which is preliminary data.</text>
</comment>
<organism evidence="4 5">
    <name type="scientific">Nocardioides marinus</name>
    <dbReference type="NCBI Taxonomy" id="374514"/>
    <lineage>
        <taxon>Bacteria</taxon>
        <taxon>Bacillati</taxon>
        <taxon>Actinomycetota</taxon>
        <taxon>Actinomycetes</taxon>
        <taxon>Propionibacteriales</taxon>
        <taxon>Nocardioidaceae</taxon>
        <taxon>Nocardioides</taxon>
    </lineage>
</organism>
<feature type="compositionally biased region" description="Polar residues" evidence="1">
    <location>
        <begin position="359"/>
        <end position="370"/>
    </location>
</feature>
<dbReference type="InterPro" id="IPR024516">
    <property type="entry name" value="Mce_C"/>
</dbReference>
<feature type="domain" description="Mce/MlaD" evidence="2">
    <location>
        <begin position="39"/>
        <end position="113"/>
    </location>
</feature>
<dbReference type="Pfam" id="PF11887">
    <property type="entry name" value="Mce4_CUP1"/>
    <property type="match status" value="1"/>
</dbReference>
<dbReference type="PANTHER" id="PTHR33371">
    <property type="entry name" value="INTERMEMBRANE PHOSPHOLIPID TRANSPORT SYSTEM BINDING PROTEIN MLAD-RELATED"/>
    <property type="match status" value="1"/>
</dbReference>
<protein>
    <submittedName>
        <fullName evidence="4">Phospholipid/cholesterol/gamma-HCH transport system substrate-binding protein</fullName>
    </submittedName>
</protein>
<gene>
    <name evidence="4" type="ORF">BKA05_002975</name>
</gene>